<evidence type="ECO:0000256" key="1">
    <source>
        <dbReference type="ARBA" id="ARBA00023015"/>
    </source>
</evidence>
<organism evidence="5 6">
    <name type="scientific">Noviherbaspirillum saxi</name>
    <dbReference type="NCBI Taxonomy" id="2320863"/>
    <lineage>
        <taxon>Bacteria</taxon>
        <taxon>Pseudomonadati</taxon>
        <taxon>Pseudomonadota</taxon>
        <taxon>Betaproteobacteria</taxon>
        <taxon>Burkholderiales</taxon>
        <taxon>Oxalobacteraceae</taxon>
        <taxon>Noviherbaspirillum</taxon>
    </lineage>
</organism>
<evidence type="ECO:0000313" key="6">
    <source>
        <dbReference type="Proteomes" id="UP000265955"/>
    </source>
</evidence>
<keyword evidence="3" id="KW-0804">Transcription</keyword>
<dbReference type="PRINTS" id="PR00032">
    <property type="entry name" value="HTHARAC"/>
</dbReference>
<dbReference type="Gene3D" id="1.10.10.60">
    <property type="entry name" value="Homeodomain-like"/>
    <property type="match status" value="2"/>
</dbReference>
<dbReference type="InterPro" id="IPR020449">
    <property type="entry name" value="Tscrpt_reg_AraC-type_HTH"/>
</dbReference>
<dbReference type="EMBL" id="QYUO01000002">
    <property type="protein sequence ID" value="RJF95544.1"/>
    <property type="molecule type" value="Genomic_DNA"/>
</dbReference>
<gene>
    <name evidence="5" type="ORF">D3871_19300</name>
</gene>
<keyword evidence="2" id="KW-0238">DNA-binding</keyword>
<dbReference type="PROSITE" id="PS00041">
    <property type="entry name" value="HTH_ARAC_FAMILY_1"/>
    <property type="match status" value="1"/>
</dbReference>
<dbReference type="SMART" id="SM00342">
    <property type="entry name" value="HTH_ARAC"/>
    <property type="match status" value="1"/>
</dbReference>
<evidence type="ECO:0000313" key="5">
    <source>
        <dbReference type="EMBL" id="RJF95544.1"/>
    </source>
</evidence>
<dbReference type="SUPFAM" id="SSF52317">
    <property type="entry name" value="Class I glutamine amidotransferase-like"/>
    <property type="match status" value="1"/>
</dbReference>
<dbReference type="AlphaFoldDB" id="A0A3A3FK24"/>
<comment type="caution">
    <text evidence="5">The sequence shown here is derived from an EMBL/GenBank/DDBJ whole genome shotgun (WGS) entry which is preliminary data.</text>
</comment>
<dbReference type="GO" id="GO:0043565">
    <property type="term" value="F:sequence-specific DNA binding"/>
    <property type="evidence" value="ECO:0007669"/>
    <property type="project" value="InterPro"/>
</dbReference>
<dbReference type="InterPro" id="IPR018062">
    <property type="entry name" value="HTH_AraC-typ_CS"/>
</dbReference>
<protein>
    <submittedName>
        <fullName evidence="5">Helix-turn-helix domain-containing protein</fullName>
    </submittedName>
</protein>
<dbReference type="PANTHER" id="PTHR43280:SF2">
    <property type="entry name" value="HTH-TYPE TRANSCRIPTIONAL REGULATOR EXSA"/>
    <property type="match status" value="1"/>
</dbReference>
<dbReference type="Pfam" id="PF12833">
    <property type="entry name" value="HTH_18"/>
    <property type="match status" value="1"/>
</dbReference>
<dbReference type="GO" id="GO:0003700">
    <property type="term" value="F:DNA-binding transcription factor activity"/>
    <property type="evidence" value="ECO:0007669"/>
    <property type="project" value="InterPro"/>
</dbReference>
<dbReference type="Gene3D" id="3.40.50.880">
    <property type="match status" value="1"/>
</dbReference>
<keyword evidence="1" id="KW-0805">Transcription regulation</keyword>
<dbReference type="InterPro" id="IPR009057">
    <property type="entry name" value="Homeodomain-like_sf"/>
</dbReference>
<dbReference type="PROSITE" id="PS01124">
    <property type="entry name" value="HTH_ARAC_FAMILY_2"/>
    <property type="match status" value="1"/>
</dbReference>
<accession>A0A3A3FK24</accession>
<evidence type="ECO:0000256" key="3">
    <source>
        <dbReference type="ARBA" id="ARBA00023163"/>
    </source>
</evidence>
<proteinExistence type="predicted"/>
<reference evidence="6" key="1">
    <citation type="submission" date="2018-09" db="EMBL/GenBank/DDBJ databases">
        <authorList>
            <person name="Zhu H."/>
        </authorList>
    </citation>
    <scope>NUCLEOTIDE SEQUENCE [LARGE SCALE GENOMIC DNA]</scope>
    <source>
        <strain evidence="6">K1R23-30</strain>
    </source>
</reference>
<evidence type="ECO:0000256" key="2">
    <source>
        <dbReference type="ARBA" id="ARBA00023125"/>
    </source>
</evidence>
<dbReference type="Proteomes" id="UP000265955">
    <property type="component" value="Unassembled WGS sequence"/>
</dbReference>
<dbReference type="SUPFAM" id="SSF46689">
    <property type="entry name" value="Homeodomain-like"/>
    <property type="match status" value="2"/>
</dbReference>
<name>A0A3A3FK24_9BURK</name>
<dbReference type="InterPro" id="IPR029062">
    <property type="entry name" value="Class_I_gatase-like"/>
</dbReference>
<dbReference type="PANTHER" id="PTHR43280">
    <property type="entry name" value="ARAC-FAMILY TRANSCRIPTIONAL REGULATOR"/>
    <property type="match status" value="1"/>
</dbReference>
<keyword evidence="6" id="KW-1185">Reference proteome</keyword>
<feature type="domain" description="HTH araC/xylS-type" evidence="4">
    <location>
        <begin position="232"/>
        <end position="330"/>
    </location>
</feature>
<dbReference type="InterPro" id="IPR018060">
    <property type="entry name" value="HTH_AraC"/>
</dbReference>
<evidence type="ECO:0000259" key="4">
    <source>
        <dbReference type="PROSITE" id="PS01124"/>
    </source>
</evidence>
<sequence>MDARIDILFSRNCLPSAAFGTIDVLRIANFLWRQRHRKSSAFPLHWRLIDARGRTVKLPSLICDALSPSPDSRFKAPPARTALVLCGLNIESPAHLDETLAASTLEVQLIKARHAAGGIVAAYYSSVALPAAAGVLDGREATITWMLGGWFSHTFPKVKLDMERAITFDGNVLCAGSLDGYIPMALELVRHFLGDELAQTCANVILHDSSRYKQSSLMLSTLAKRTRDGVVFKAKKWLEEHIDKAYDLEAVALASSVSTRTLLRHFQEVVGDSPLGHLQTLRIERARQLLEITVLDLSTVAEKCGYRDTRAFRRLFKSQTGISPAEYRQRYAVSAEHRL</sequence>